<dbReference type="AlphaFoldDB" id="A0A239G8I6"/>
<protein>
    <recommendedName>
        <fullName evidence="3">Uridine kinase</fullName>
    </recommendedName>
</protein>
<gene>
    <name evidence="1" type="ORF">SAMN05216252_107265</name>
</gene>
<organism evidence="1 2">
    <name type="scientific">Actinacidiphila glaucinigra</name>
    <dbReference type="NCBI Taxonomy" id="235986"/>
    <lineage>
        <taxon>Bacteria</taxon>
        <taxon>Bacillati</taxon>
        <taxon>Actinomycetota</taxon>
        <taxon>Actinomycetes</taxon>
        <taxon>Kitasatosporales</taxon>
        <taxon>Streptomycetaceae</taxon>
        <taxon>Actinacidiphila</taxon>
    </lineage>
</organism>
<dbReference type="InterPro" id="IPR027417">
    <property type="entry name" value="P-loop_NTPase"/>
</dbReference>
<sequence length="213" mass="23553">MGGVRLTPVTWERLTDAVADRVLELKPQDGGERPRVAVDGAPATRPHALGEALTEALRLRGRPVVRVRADTYWRPASQRYELGRHDPDAFYERWLDTGALWREAFGPLAPGGTGRVLPSLWDPVTDRATRASYEELPPGGVLLLEGALLQGYGFPFDLCVHLRMSGAALARRTPEDERWTLPAYARYEQEAAPAATADVVVHTDDPRHPAWTG</sequence>
<dbReference type="Gene3D" id="3.40.50.300">
    <property type="entry name" value="P-loop containing nucleotide triphosphate hydrolases"/>
    <property type="match status" value="1"/>
</dbReference>
<dbReference type="RefSeq" id="WP_410169642.1">
    <property type="nucleotide sequence ID" value="NZ_FZOF01000007.1"/>
</dbReference>
<dbReference type="EMBL" id="FZOF01000007">
    <property type="protein sequence ID" value="SNS65088.1"/>
    <property type="molecule type" value="Genomic_DNA"/>
</dbReference>
<accession>A0A239G8I6</accession>
<dbReference type="Proteomes" id="UP000198280">
    <property type="component" value="Unassembled WGS sequence"/>
</dbReference>
<evidence type="ECO:0000313" key="2">
    <source>
        <dbReference type="Proteomes" id="UP000198280"/>
    </source>
</evidence>
<evidence type="ECO:0008006" key="3">
    <source>
        <dbReference type="Google" id="ProtNLM"/>
    </source>
</evidence>
<evidence type="ECO:0000313" key="1">
    <source>
        <dbReference type="EMBL" id="SNS65088.1"/>
    </source>
</evidence>
<proteinExistence type="predicted"/>
<name>A0A239G8I6_9ACTN</name>
<reference evidence="1 2" key="1">
    <citation type="submission" date="2017-06" db="EMBL/GenBank/DDBJ databases">
        <authorList>
            <person name="Kim H.J."/>
            <person name="Triplett B.A."/>
        </authorList>
    </citation>
    <scope>NUCLEOTIDE SEQUENCE [LARGE SCALE GENOMIC DNA]</scope>
    <source>
        <strain evidence="1 2">CGMCC 4.1858</strain>
    </source>
</reference>
<keyword evidence="2" id="KW-1185">Reference proteome</keyword>